<dbReference type="EMBL" id="AP022614">
    <property type="protein sequence ID" value="BBZ46336.1"/>
    <property type="molecule type" value="Genomic_DNA"/>
</dbReference>
<dbReference type="GO" id="GO:0045892">
    <property type="term" value="P:negative regulation of DNA-templated transcription"/>
    <property type="evidence" value="ECO:0007669"/>
    <property type="project" value="TreeGrafter"/>
</dbReference>
<proteinExistence type="predicted"/>
<evidence type="ECO:0000313" key="3">
    <source>
        <dbReference type="EMBL" id="BBZ46336.1"/>
    </source>
</evidence>
<dbReference type="Gene3D" id="3.30.450.40">
    <property type="match status" value="1"/>
</dbReference>
<dbReference type="Proteomes" id="UP000467105">
    <property type="component" value="Chromosome"/>
</dbReference>
<organism evidence="3 4">
    <name type="scientific">Mycobacterium parmense</name>
    <dbReference type="NCBI Taxonomy" id="185642"/>
    <lineage>
        <taxon>Bacteria</taxon>
        <taxon>Bacillati</taxon>
        <taxon>Actinomycetota</taxon>
        <taxon>Actinomycetes</taxon>
        <taxon>Mycobacteriales</taxon>
        <taxon>Mycobacteriaceae</taxon>
        <taxon>Mycobacterium</taxon>
        <taxon>Mycobacterium simiae complex</taxon>
    </lineage>
</organism>
<evidence type="ECO:0000256" key="2">
    <source>
        <dbReference type="ARBA" id="ARBA00023163"/>
    </source>
</evidence>
<dbReference type="SUPFAM" id="SSF46785">
    <property type="entry name" value="Winged helix' DNA-binding domain"/>
    <property type="match status" value="1"/>
</dbReference>
<gene>
    <name evidence="3" type="ORF">MPRM_36170</name>
</gene>
<dbReference type="InterPro" id="IPR036388">
    <property type="entry name" value="WH-like_DNA-bd_sf"/>
</dbReference>
<dbReference type="GO" id="GO:0003700">
    <property type="term" value="F:DNA-binding transcription factor activity"/>
    <property type="evidence" value="ECO:0007669"/>
    <property type="project" value="InterPro"/>
</dbReference>
<dbReference type="SUPFAM" id="SSF55781">
    <property type="entry name" value="GAF domain-like"/>
    <property type="match status" value="1"/>
</dbReference>
<dbReference type="InterPro" id="IPR005471">
    <property type="entry name" value="Tscrpt_reg_IclR_N"/>
</dbReference>
<dbReference type="InterPro" id="IPR000835">
    <property type="entry name" value="HTH_MarR-typ"/>
</dbReference>
<protein>
    <submittedName>
        <fullName evidence="3">Uncharacterized protein</fullName>
    </submittedName>
</protein>
<evidence type="ECO:0000313" key="4">
    <source>
        <dbReference type="Proteomes" id="UP000467105"/>
    </source>
</evidence>
<keyword evidence="4" id="KW-1185">Reference proteome</keyword>
<dbReference type="AlphaFoldDB" id="A0A7I7YWY7"/>
<evidence type="ECO:0000256" key="1">
    <source>
        <dbReference type="ARBA" id="ARBA00023015"/>
    </source>
</evidence>
<dbReference type="InterPro" id="IPR036390">
    <property type="entry name" value="WH_DNA-bd_sf"/>
</dbReference>
<dbReference type="InterPro" id="IPR050707">
    <property type="entry name" value="HTH_MetabolicPath_Reg"/>
</dbReference>
<name>A0A7I7YWY7_9MYCO</name>
<dbReference type="Pfam" id="PF12802">
    <property type="entry name" value="MarR_2"/>
    <property type="match status" value="1"/>
</dbReference>
<keyword evidence="2" id="KW-0804">Transcription</keyword>
<dbReference type="GO" id="GO:0003677">
    <property type="term" value="F:DNA binding"/>
    <property type="evidence" value="ECO:0007669"/>
    <property type="project" value="InterPro"/>
</dbReference>
<keyword evidence="1" id="KW-0805">Transcription regulation</keyword>
<dbReference type="PANTHER" id="PTHR30136">
    <property type="entry name" value="HELIX-TURN-HELIX TRANSCRIPTIONAL REGULATOR, ICLR FAMILY"/>
    <property type="match status" value="1"/>
</dbReference>
<dbReference type="Gene3D" id="1.10.10.10">
    <property type="entry name" value="Winged helix-like DNA-binding domain superfamily/Winged helix DNA-binding domain"/>
    <property type="match status" value="1"/>
</dbReference>
<sequence length="296" mass="31957">MDTSTRDATGPYAAKSPPTGRVVDVLATLADSPHGRTSAELAKSCGISTSTCALVLAELAGRGWVARREDRRYVLGSGLFGLVHGLRAQFPLLDRGREALRFLHDTLGAGCSMSRIDARHLTTVDAVGHGADGARAVGQRFPIDPPFGLVAMAWRDDDFVQSWLRRVLPQLTRAEIAGHQRVLADIRARGYGAWRFDDTHRSLHTRLADVLASLEPTAQVTRQLTTLMTMVTLRSVTDVLETELDSTEFVVLPIFGAQGQPDYQIEIHLGRSAGLSLAGLEKALTQAQNLLGAGVA</sequence>
<accession>A0A7I7YWY7</accession>
<dbReference type="PANTHER" id="PTHR30136:SF35">
    <property type="entry name" value="HTH-TYPE TRANSCRIPTIONAL REGULATOR RV1719"/>
    <property type="match status" value="1"/>
</dbReference>
<reference evidence="3 4" key="1">
    <citation type="journal article" date="2019" name="Emerg. Microbes Infect.">
        <title>Comprehensive subspecies identification of 175 nontuberculous mycobacteria species based on 7547 genomic profiles.</title>
        <authorList>
            <person name="Matsumoto Y."/>
            <person name="Kinjo T."/>
            <person name="Motooka D."/>
            <person name="Nabeya D."/>
            <person name="Jung N."/>
            <person name="Uechi K."/>
            <person name="Horii T."/>
            <person name="Iida T."/>
            <person name="Fujita J."/>
            <person name="Nakamura S."/>
        </authorList>
    </citation>
    <scope>NUCLEOTIDE SEQUENCE [LARGE SCALE GENOMIC DNA]</scope>
    <source>
        <strain evidence="3 4">JCM 14742</strain>
    </source>
</reference>
<dbReference type="InterPro" id="IPR029016">
    <property type="entry name" value="GAF-like_dom_sf"/>
</dbReference>
<dbReference type="PROSITE" id="PS51077">
    <property type="entry name" value="HTH_ICLR"/>
    <property type="match status" value="1"/>
</dbReference>